<proteinExistence type="inferred from homology"/>
<dbReference type="EMBL" id="JAEPES010000001">
    <property type="protein sequence ID" value="MBK4347023.1"/>
    <property type="molecule type" value="Genomic_DNA"/>
</dbReference>
<organism evidence="7 9">
    <name type="scientific">Lacisediminihabitans changchengi</name>
    <dbReference type="NCBI Taxonomy" id="2787634"/>
    <lineage>
        <taxon>Bacteria</taxon>
        <taxon>Bacillati</taxon>
        <taxon>Actinomycetota</taxon>
        <taxon>Actinomycetes</taxon>
        <taxon>Micrococcales</taxon>
        <taxon>Microbacteriaceae</taxon>
        <taxon>Lacisediminihabitans</taxon>
    </lineage>
</organism>
<dbReference type="PROSITE" id="PS00759">
    <property type="entry name" value="ARGE_DAPE_CPG2_2"/>
    <property type="match status" value="1"/>
</dbReference>
<dbReference type="InterPro" id="IPR036264">
    <property type="entry name" value="Bact_exopeptidase_dim_dom"/>
</dbReference>
<evidence type="ECO:0000256" key="5">
    <source>
        <dbReference type="ARBA" id="ARBA00022833"/>
    </source>
</evidence>
<dbReference type="InterPro" id="IPR002933">
    <property type="entry name" value="Peptidase_M20"/>
</dbReference>
<evidence type="ECO:0000256" key="3">
    <source>
        <dbReference type="ARBA" id="ARBA00022723"/>
    </source>
</evidence>
<evidence type="ECO:0000259" key="6">
    <source>
        <dbReference type="Pfam" id="PF07687"/>
    </source>
</evidence>
<dbReference type="GO" id="GO:0046872">
    <property type="term" value="F:metal ion binding"/>
    <property type="evidence" value="ECO:0007669"/>
    <property type="project" value="UniProtKB-KW"/>
</dbReference>
<evidence type="ECO:0000313" key="7">
    <source>
        <dbReference type="EMBL" id="MBK4347023.1"/>
    </source>
</evidence>
<keyword evidence="9" id="KW-1185">Reference proteome</keyword>
<dbReference type="InterPro" id="IPR001261">
    <property type="entry name" value="ArgE/DapE_CS"/>
</dbReference>
<evidence type="ECO:0000313" key="8">
    <source>
        <dbReference type="EMBL" id="MBK4347854.1"/>
    </source>
</evidence>
<dbReference type="SUPFAM" id="SSF53187">
    <property type="entry name" value="Zn-dependent exopeptidases"/>
    <property type="match status" value="1"/>
</dbReference>
<comment type="cofactor">
    <cofactor evidence="1">
        <name>Zn(2+)</name>
        <dbReference type="ChEBI" id="CHEBI:29105"/>
    </cofactor>
</comment>
<dbReference type="InterPro" id="IPR050072">
    <property type="entry name" value="Peptidase_M20A"/>
</dbReference>
<keyword evidence="3" id="KW-0479">Metal-binding</keyword>
<keyword evidence="5" id="KW-0862">Zinc</keyword>
<reference evidence="7" key="1">
    <citation type="submission" date="2021-01" db="EMBL/GenBank/DDBJ databases">
        <title>Lacisediminihabitans sp. nov. strain G11-30, isolated from Antarctic Soil.</title>
        <authorList>
            <person name="Li J."/>
        </authorList>
    </citation>
    <scope>NUCLEOTIDE SEQUENCE</scope>
    <source>
        <strain evidence="7">G11-30</strain>
    </source>
</reference>
<evidence type="ECO:0000256" key="4">
    <source>
        <dbReference type="ARBA" id="ARBA00022801"/>
    </source>
</evidence>
<accession>A0A934SK24</accession>
<dbReference type="FunFam" id="1.10.150.900:FF:000002">
    <property type="entry name" value="M20/M25/M40 family peptidase"/>
    <property type="match status" value="1"/>
</dbReference>
<dbReference type="Gene3D" id="3.30.70.360">
    <property type="match status" value="1"/>
</dbReference>
<comment type="caution">
    <text evidence="7">The sequence shown here is derived from an EMBL/GenBank/DDBJ whole genome shotgun (WGS) entry which is preliminary data.</text>
</comment>
<keyword evidence="4" id="KW-0378">Hydrolase</keyword>
<dbReference type="InterPro" id="IPR011650">
    <property type="entry name" value="Peptidase_M20_dimer"/>
</dbReference>
<sequence>MSDATQYDELDATARIARDLIRFDTTNYGGGKSNGETDAAEYVASHLTRIGLQPELFESEPGRVSVVARVEGADRSKPALVVHGHTDVVPAQPDNWSVDPFGGVIKDGLLWGRGAVDMKNMDAMMLTALDDILSSGRQPARDLVVAFFADEENGGVYGSHYLVRERPELFAGATEAISEVGGYSVTLNGKRAYLLQTGEKALIWIKLVARGTAAHGSQMMRDNAVTKLAAAVATIGTQEWPIRLTETTTELITELAGILNIDPQTVGPDEVALATGSTSRFIQASLRTTTNPTVLTAGYKHNVIPDTAEALIDIRTLPGEEDAVLAQVQELVGPDIEIVVLHRDIGLETAFSGELVDAMTSTLQAHDPGAPVLPYLLSGGTDNKALSTLGIKGYGFAPLKLPADLDFPAMFHGVDERVPLDALVFGRHVLTDLLLNY</sequence>
<evidence type="ECO:0000256" key="1">
    <source>
        <dbReference type="ARBA" id="ARBA00001947"/>
    </source>
</evidence>
<dbReference type="Gene3D" id="3.40.630.10">
    <property type="entry name" value="Zn peptidases"/>
    <property type="match status" value="1"/>
</dbReference>
<dbReference type="NCBIfam" id="NF005913">
    <property type="entry name" value="PRK07906.1"/>
    <property type="match status" value="1"/>
</dbReference>
<dbReference type="PANTHER" id="PTHR43808">
    <property type="entry name" value="ACETYLORNITHINE DEACETYLASE"/>
    <property type="match status" value="1"/>
</dbReference>
<dbReference type="Proteomes" id="UP000636458">
    <property type="component" value="Unassembled WGS sequence"/>
</dbReference>
<dbReference type="Pfam" id="PF01546">
    <property type="entry name" value="Peptidase_M20"/>
    <property type="match status" value="1"/>
</dbReference>
<comment type="similarity">
    <text evidence="2">Belongs to the peptidase M20A family.</text>
</comment>
<evidence type="ECO:0000313" key="9">
    <source>
        <dbReference type="Proteomes" id="UP000636458"/>
    </source>
</evidence>
<name>A0A934SK24_9MICO</name>
<dbReference type="SUPFAM" id="SSF55031">
    <property type="entry name" value="Bacterial exopeptidase dimerisation domain"/>
    <property type="match status" value="1"/>
</dbReference>
<dbReference type="PANTHER" id="PTHR43808:SF8">
    <property type="entry name" value="PEPTIDASE M20 DIMERISATION DOMAIN-CONTAINING PROTEIN"/>
    <property type="match status" value="1"/>
</dbReference>
<feature type="domain" description="Peptidase M20 dimerisation" evidence="6">
    <location>
        <begin position="197"/>
        <end position="332"/>
    </location>
</feature>
<dbReference type="RefSeq" id="WP_200555293.1">
    <property type="nucleotide sequence ID" value="NZ_JAEPES010000001.1"/>
</dbReference>
<dbReference type="GO" id="GO:0016787">
    <property type="term" value="F:hydrolase activity"/>
    <property type="evidence" value="ECO:0007669"/>
    <property type="project" value="UniProtKB-KW"/>
</dbReference>
<protein>
    <submittedName>
        <fullName evidence="7">M20/M25/M40 family metallo-hydrolase</fullName>
    </submittedName>
</protein>
<gene>
    <name evidence="7" type="ORF">IV501_05200</name>
    <name evidence="8" type="ORF">IV501_09425</name>
</gene>
<evidence type="ECO:0000256" key="2">
    <source>
        <dbReference type="ARBA" id="ARBA00006247"/>
    </source>
</evidence>
<dbReference type="Gene3D" id="1.10.150.900">
    <property type="match status" value="1"/>
</dbReference>
<dbReference type="AlphaFoldDB" id="A0A934SK24"/>
<dbReference type="EMBL" id="JAEPES010000003">
    <property type="protein sequence ID" value="MBK4347854.1"/>
    <property type="molecule type" value="Genomic_DNA"/>
</dbReference>
<dbReference type="Pfam" id="PF07687">
    <property type="entry name" value="M20_dimer"/>
    <property type="match status" value="1"/>
</dbReference>